<gene>
    <name evidence="2" type="ORF">SAMN02745702_00850</name>
</gene>
<dbReference type="RefSeq" id="WP_078684154.1">
    <property type="nucleotide sequence ID" value="NZ_FUYA01000002.1"/>
</dbReference>
<feature type="chain" id="PRO_5010573424" evidence="1">
    <location>
        <begin position="22"/>
        <end position="341"/>
    </location>
</feature>
<reference evidence="2 3" key="1">
    <citation type="submission" date="2017-02" db="EMBL/GenBank/DDBJ databases">
        <authorList>
            <person name="Peterson S.W."/>
        </authorList>
    </citation>
    <scope>NUCLEOTIDE SEQUENCE [LARGE SCALE GENOMIC DNA]</scope>
    <source>
        <strain evidence="2 3">DSM 18034</strain>
    </source>
</reference>
<evidence type="ECO:0000313" key="3">
    <source>
        <dbReference type="Proteomes" id="UP000189733"/>
    </source>
</evidence>
<feature type="signal peptide" evidence="1">
    <location>
        <begin position="1"/>
        <end position="21"/>
    </location>
</feature>
<dbReference type="EMBL" id="FUYA01000002">
    <property type="protein sequence ID" value="SKA67558.1"/>
    <property type="molecule type" value="Genomic_DNA"/>
</dbReference>
<dbReference type="InterPro" id="IPR014094">
    <property type="entry name" value="LpoB"/>
</dbReference>
<dbReference type="Proteomes" id="UP000189733">
    <property type="component" value="Unassembled WGS sequence"/>
</dbReference>
<dbReference type="Gene3D" id="3.40.50.10610">
    <property type="entry name" value="ABC-type transport auxiliary lipoprotein component"/>
    <property type="match status" value="1"/>
</dbReference>
<name>A0A1T4VRS0_9BACT</name>
<dbReference type="AlphaFoldDB" id="A0A1T4VRS0"/>
<proteinExistence type="predicted"/>
<organism evidence="2 3">
    <name type="scientific">Desulfobaculum bizertense DSM 18034</name>
    <dbReference type="NCBI Taxonomy" id="1121442"/>
    <lineage>
        <taxon>Bacteria</taxon>
        <taxon>Pseudomonadati</taxon>
        <taxon>Thermodesulfobacteriota</taxon>
        <taxon>Desulfovibrionia</taxon>
        <taxon>Desulfovibrionales</taxon>
        <taxon>Desulfovibrionaceae</taxon>
        <taxon>Desulfobaculum</taxon>
    </lineage>
</organism>
<keyword evidence="3" id="KW-1185">Reference proteome</keyword>
<keyword evidence="1" id="KW-0732">Signal</keyword>
<protein>
    <submittedName>
        <fullName evidence="2">Peptidoglycan-synthase activator LpoB</fullName>
    </submittedName>
</protein>
<dbReference type="PROSITE" id="PS51257">
    <property type="entry name" value="PROKAR_LIPOPROTEIN"/>
    <property type="match status" value="1"/>
</dbReference>
<dbReference type="Pfam" id="PF13036">
    <property type="entry name" value="LpoB"/>
    <property type="match status" value="1"/>
</dbReference>
<evidence type="ECO:0000313" key="2">
    <source>
        <dbReference type="EMBL" id="SKA67558.1"/>
    </source>
</evidence>
<dbReference type="STRING" id="1121442.SAMN02745702_00850"/>
<evidence type="ECO:0000256" key="1">
    <source>
        <dbReference type="SAM" id="SignalP"/>
    </source>
</evidence>
<sequence>MRKVVLLVAALFMLTSLVAGCVSSRGGAIQIDPTLHSVSKDDFLDDDKAVELPANYSQRNYKRLVVGVYFFPQKDSDHYDSVPVETVSTTLETEISKLKRFTIVSRHGGQKAKMAEKRFQDLGLTDASTRMRFGHGLNADYTLFGGVTTAREEYERVDHNESVFIVRVDYQLIDVETDEIIEADYVEGRAKRTFVRLPSGKILGGFDMEKGTKDALNQASINALKVLGNRLGNKLPIGAQVVGIRGSRFGLDRGKEEGFMGKQTVILYTEDMGVDVPLAVGEVSPGAHKCSGKIIKWNEDSELQSLIEEVKKNPTFLARHEVFAVSAGMPLPPEWEKNYKD</sequence>
<dbReference type="OrthoDB" id="5519870at2"/>
<accession>A0A1T4VRS0</accession>